<dbReference type="EMBL" id="JBHSSE010000007">
    <property type="protein sequence ID" value="MFC6200933.1"/>
    <property type="molecule type" value="Genomic_DNA"/>
</dbReference>
<protein>
    <submittedName>
        <fullName evidence="1">Phosphohydrolase</fullName>
    </submittedName>
</protein>
<comment type="caution">
    <text evidence="1">The sequence shown here is derived from an EMBL/GenBank/DDBJ whole genome shotgun (WGS) entry which is preliminary data.</text>
</comment>
<gene>
    <name evidence="1" type="ORF">ACFP1L_03355</name>
</gene>
<proteinExistence type="predicted"/>
<evidence type="ECO:0000313" key="2">
    <source>
        <dbReference type="Proteomes" id="UP001596171"/>
    </source>
</evidence>
<accession>A0ABW1SHW5</accession>
<organism evidence="1 2">
    <name type="scientific">Lactiplantibacillus nangangensis</name>
    <dbReference type="NCBI Taxonomy" id="2559917"/>
    <lineage>
        <taxon>Bacteria</taxon>
        <taxon>Bacillati</taxon>
        <taxon>Bacillota</taxon>
        <taxon>Bacilli</taxon>
        <taxon>Lactobacillales</taxon>
        <taxon>Lactobacillaceae</taxon>
        <taxon>Lactiplantibacillus</taxon>
    </lineage>
</organism>
<dbReference type="RefSeq" id="WP_137617296.1">
    <property type="nucleotide sequence ID" value="NZ_BJDI01000020.1"/>
</dbReference>
<evidence type="ECO:0000313" key="1">
    <source>
        <dbReference type="EMBL" id="MFC6200933.1"/>
    </source>
</evidence>
<keyword evidence="2" id="KW-1185">Reference proteome</keyword>
<dbReference type="Proteomes" id="UP001596171">
    <property type="component" value="Unassembled WGS sequence"/>
</dbReference>
<sequence length="168" mass="18248">MIVEQDTPLFVCGVIGDETTLVVNKCLTGPFKNRYDLATAPVSMTQTMSETVTSITATETGLQTAIEKQLGTLRLLLPAAEDEIGVRMILSTFYLLEPVGGQLLTERPKYTESLSAGAARVSLNQLNWGNSSPLVLQAKRYLETGTFPIADQLIASYAIPDQPQFLGH</sequence>
<reference evidence="2" key="1">
    <citation type="journal article" date="2019" name="Int. J. Syst. Evol. Microbiol.">
        <title>The Global Catalogue of Microorganisms (GCM) 10K type strain sequencing project: providing services to taxonomists for standard genome sequencing and annotation.</title>
        <authorList>
            <consortium name="The Broad Institute Genomics Platform"/>
            <consortium name="The Broad Institute Genome Sequencing Center for Infectious Disease"/>
            <person name="Wu L."/>
            <person name="Ma J."/>
        </authorList>
    </citation>
    <scope>NUCLEOTIDE SEQUENCE [LARGE SCALE GENOMIC DNA]</scope>
    <source>
        <strain evidence="2">CCM 8930</strain>
    </source>
</reference>
<name>A0ABW1SHW5_9LACO</name>